<evidence type="ECO:0000256" key="6">
    <source>
        <dbReference type="ARBA" id="ARBA00022692"/>
    </source>
</evidence>
<protein>
    <recommendedName>
        <fullName evidence="3 13">Membrane protein insertase YidC</fullName>
    </recommendedName>
    <alternativeName>
        <fullName evidence="12 13">Foldase YidC</fullName>
    </alternativeName>
    <alternativeName>
        <fullName evidence="11 13">Membrane integrase YidC</fullName>
    </alternativeName>
    <alternativeName>
        <fullName evidence="13">Membrane protein YidC</fullName>
    </alternativeName>
</protein>
<proteinExistence type="inferred from homology"/>
<feature type="domain" description="Membrane insertase YidC N-terminal" evidence="16">
    <location>
        <begin position="81"/>
        <end position="341"/>
    </location>
</feature>
<evidence type="ECO:0000313" key="17">
    <source>
        <dbReference type="EMBL" id="MBD1397560.1"/>
    </source>
</evidence>
<keyword evidence="7 13" id="KW-0653">Protein transport</keyword>
<dbReference type="CDD" id="cd19961">
    <property type="entry name" value="EcYidC-like_peri"/>
    <property type="match status" value="1"/>
</dbReference>
<dbReference type="PANTHER" id="PTHR12428">
    <property type="entry name" value="OXA1"/>
    <property type="match status" value="1"/>
</dbReference>
<evidence type="ECO:0000256" key="9">
    <source>
        <dbReference type="ARBA" id="ARBA00023136"/>
    </source>
</evidence>
<evidence type="ECO:0000256" key="5">
    <source>
        <dbReference type="ARBA" id="ARBA00022475"/>
    </source>
</evidence>
<feature type="transmembrane region" description="Helical" evidence="13">
    <location>
        <begin position="516"/>
        <end position="534"/>
    </location>
</feature>
<dbReference type="Proteomes" id="UP000625551">
    <property type="component" value="Unassembled WGS sequence"/>
</dbReference>
<dbReference type="EMBL" id="JACXAJ010000004">
    <property type="protein sequence ID" value="MBD1397560.1"/>
    <property type="molecule type" value="Genomic_DNA"/>
</dbReference>
<evidence type="ECO:0000256" key="12">
    <source>
        <dbReference type="ARBA" id="ARBA00033342"/>
    </source>
</evidence>
<dbReference type="InterPro" id="IPR028053">
    <property type="entry name" value="Membr_insert_YidC_N"/>
</dbReference>
<dbReference type="HAMAP" id="MF_01810">
    <property type="entry name" value="YidC_type1"/>
    <property type="match status" value="1"/>
</dbReference>
<dbReference type="InterPro" id="IPR028055">
    <property type="entry name" value="YidC/Oxa/ALB_C"/>
</dbReference>
<dbReference type="InterPro" id="IPR047196">
    <property type="entry name" value="YidC_ALB_C"/>
</dbReference>
<evidence type="ECO:0000259" key="16">
    <source>
        <dbReference type="Pfam" id="PF14849"/>
    </source>
</evidence>
<feature type="region of interest" description="Disordered" evidence="14">
    <location>
        <begin position="570"/>
        <end position="613"/>
    </location>
</feature>
<gene>
    <name evidence="13 17" type="primary">yidC</name>
    <name evidence="17" type="ORF">H9Q13_10310</name>
</gene>
<evidence type="ECO:0000256" key="11">
    <source>
        <dbReference type="ARBA" id="ARBA00033245"/>
    </source>
</evidence>
<reference evidence="17 18" key="1">
    <citation type="submission" date="2020-09" db="EMBL/GenBank/DDBJ databases">
        <title>Genome sequencing and assembly of Pontibacter sp.</title>
        <authorList>
            <person name="Chhetri G."/>
        </authorList>
    </citation>
    <scope>NUCLEOTIDE SEQUENCE [LARGE SCALE GENOMIC DNA]</scope>
    <source>
        <strain evidence="17 18">JH31</strain>
    </source>
</reference>
<dbReference type="Gene3D" id="2.70.98.90">
    <property type="match status" value="1"/>
</dbReference>
<feature type="compositionally biased region" description="Basic and acidic residues" evidence="14">
    <location>
        <begin position="590"/>
        <end position="605"/>
    </location>
</feature>
<evidence type="ECO:0000313" key="18">
    <source>
        <dbReference type="Proteomes" id="UP000625551"/>
    </source>
</evidence>
<evidence type="ECO:0000256" key="13">
    <source>
        <dbReference type="HAMAP-Rule" id="MF_01810"/>
    </source>
</evidence>
<evidence type="ECO:0000256" key="7">
    <source>
        <dbReference type="ARBA" id="ARBA00022927"/>
    </source>
</evidence>
<feature type="transmembrane region" description="Helical" evidence="13">
    <location>
        <begin position="430"/>
        <end position="451"/>
    </location>
</feature>
<dbReference type="Pfam" id="PF14849">
    <property type="entry name" value="YidC_periplas"/>
    <property type="match status" value="1"/>
</dbReference>
<dbReference type="RefSeq" id="WP_191183721.1">
    <property type="nucleotide sequence ID" value="NZ_JACXAJ010000004.1"/>
</dbReference>
<name>A0ABR7XGY8_9BACT</name>
<evidence type="ECO:0000256" key="4">
    <source>
        <dbReference type="ARBA" id="ARBA00022448"/>
    </source>
</evidence>
<sequence>MDRNQAIGFGLIAVLLLAYSFFFSGTGDEANKTAFEQTAKVEQVQTGPAALAEDDSLAQVRRAAALGAFSAVATGEASSATLENENMVVTLNSKGGQVSEVVLKNYKDYKGETLVLFDSKSSQTDVQFSTNDGKTVKLSDLYFRPSDVQTGKIGEVATQSITYRAQLGEGQYIDQTYTLFDNSFQVGYKLDFKGLNNQISGENLTMIWTDKLKQLEKDIAQNRAKSTINYYTSDESFDYLSISEGTETETISEPMKWVANKQNFFTAGIISSNTFAGAKMEAVTDPADSVVVKTLSSQILIPTADVMSGKGEFTYYFGPNDYKILKHMGNEFNKNLDLGWGIFSYVNKWIIIPAFDFLENYIGNYGIIIMLLVLYIKLILFPLTYKSFLSMAKMKVLKPEIDAIKERNDGDMQKTQMETMKLYGEMGVNPLSGCIPMVLQIPILFAMFNFFPNSIELRQEAFLWADDLSTYDVFARLPFTIPFYGDHVSMFTLLMTASTILYTWSNNQMNTMQGPMKMYTYLMPIIFMFVLNSFPAGLSFYYFVSNMVTFGQQAIIRKFVDEGKIRRKLEENRDKRKEKKKSGGPSFTERMQEAMRAAADKEQQRRNNPKLKK</sequence>
<feature type="transmembrane region" description="Helical" evidence="13">
    <location>
        <begin position="487"/>
        <end position="504"/>
    </location>
</feature>
<evidence type="ECO:0000256" key="1">
    <source>
        <dbReference type="ARBA" id="ARBA00004429"/>
    </source>
</evidence>
<evidence type="ECO:0000256" key="2">
    <source>
        <dbReference type="ARBA" id="ARBA00010527"/>
    </source>
</evidence>
<feature type="transmembrane region" description="Helical" evidence="13">
    <location>
        <begin position="365"/>
        <end position="385"/>
    </location>
</feature>
<comment type="subcellular location">
    <subcellularLocation>
        <location evidence="1">Cell inner membrane</location>
        <topology evidence="1">Multi-pass membrane protein</topology>
    </subcellularLocation>
    <subcellularLocation>
        <location evidence="13">Cell membrane</location>
        <topology evidence="13">Multi-pass membrane protein</topology>
    </subcellularLocation>
</comment>
<dbReference type="InterPro" id="IPR001708">
    <property type="entry name" value="YidC/ALB3/OXA1/COX18"/>
</dbReference>
<keyword evidence="6 13" id="KW-0812">Transmembrane</keyword>
<dbReference type="InterPro" id="IPR019998">
    <property type="entry name" value="Membr_insert_YidC"/>
</dbReference>
<dbReference type="NCBIfam" id="TIGR03593">
    <property type="entry name" value="yidC_nterm"/>
    <property type="match status" value="1"/>
</dbReference>
<evidence type="ECO:0000259" key="15">
    <source>
        <dbReference type="Pfam" id="PF02096"/>
    </source>
</evidence>
<evidence type="ECO:0000256" key="14">
    <source>
        <dbReference type="SAM" id="MobiDB-lite"/>
    </source>
</evidence>
<dbReference type="PRINTS" id="PR00701">
    <property type="entry name" value="60KDINNERMP"/>
</dbReference>
<evidence type="ECO:0000256" key="8">
    <source>
        <dbReference type="ARBA" id="ARBA00022989"/>
    </source>
</evidence>
<dbReference type="CDD" id="cd20070">
    <property type="entry name" value="5TM_YidC_Alb3"/>
    <property type="match status" value="1"/>
</dbReference>
<keyword evidence="5 13" id="KW-1003">Cell membrane</keyword>
<dbReference type="NCBIfam" id="NF002356">
    <property type="entry name" value="PRK01318.2-3"/>
    <property type="match status" value="1"/>
</dbReference>
<comment type="caution">
    <text evidence="17">The sequence shown here is derived from an EMBL/GenBank/DDBJ whole genome shotgun (WGS) entry which is preliminary data.</text>
</comment>
<keyword evidence="9 13" id="KW-0472">Membrane</keyword>
<accession>A0ABR7XGY8</accession>
<organism evidence="17 18">
    <name type="scientific">Pontibacter aquaedesilientis</name>
    <dbReference type="NCBI Taxonomy" id="2766980"/>
    <lineage>
        <taxon>Bacteria</taxon>
        <taxon>Pseudomonadati</taxon>
        <taxon>Bacteroidota</taxon>
        <taxon>Cytophagia</taxon>
        <taxon>Cytophagales</taxon>
        <taxon>Hymenobacteraceae</taxon>
        <taxon>Pontibacter</taxon>
    </lineage>
</organism>
<dbReference type="InterPro" id="IPR038221">
    <property type="entry name" value="YidC_periplasmic_sf"/>
</dbReference>
<comment type="subunit">
    <text evidence="13">Interacts with the Sec translocase complex via SecD. Specifically interacts with transmembrane segments of nascent integral membrane proteins during membrane integration.</text>
</comment>
<keyword evidence="4 13" id="KW-0813">Transport</keyword>
<dbReference type="PANTHER" id="PTHR12428:SF65">
    <property type="entry name" value="CYTOCHROME C OXIDASE ASSEMBLY PROTEIN COX18, MITOCHONDRIAL"/>
    <property type="match status" value="1"/>
</dbReference>
<evidence type="ECO:0000256" key="10">
    <source>
        <dbReference type="ARBA" id="ARBA00023186"/>
    </source>
</evidence>
<evidence type="ECO:0000256" key="3">
    <source>
        <dbReference type="ARBA" id="ARBA00015325"/>
    </source>
</evidence>
<feature type="domain" description="Membrane insertase YidC/Oxa/ALB C-terminal" evidence="15">
    <location>
        <begin position="365"/>
        <end position="558"/>
    </location>
</feature>
<dbReference type="NCBIfam" id="TIGR03592">
    <property type="entry name" value="yidC_oxa1_cterm"/>
    <property type="match status" value="1"/>
</dbReference>
<dbReference type="Pfam" id="PF02096">
    <property type="entry name" value="60KD_IMP"/>
    <property type="match status" value="1"/>
</dbReference>
<comment type="function">
    <text evidence="13">Required for the insertion and/or proper folding and/or complex formation of integral membrane proteins into the membrane. Involved in integration of membrane proteins that insert both dependently and independently of the Sec translocase complex, as well as at least some lipoproteins. Aids folding of multispanning membrane proteins.</text>
</comment>
<keyword evidence="18" id="KW-1185">Reference proteome</keyword>
<keyword evidence="8 13" id="KW-1133">Transmembrane helix</keyword>
<comment type="similarity">
    <text evidence="2 13">Belongs to the OXA1/ALB3/YidC family. Type 1 subfamily.</text>
</comment>
<keyword evidence="10 13" id="KW-0143">Chaperone</keyword>